<dbReference type="AlphaFoldDB" id="A0A373FPY9"/>
<dbReference type="Proteomes" id="UP000261948">
    <property type="component" value="Unassembled WGS sequence"/>
</dbReference>
<evidence type="ECO:0000256" key="6">
    <source>
        <dbReference type="ARBA" id="ARBA00023136"/>
    </source>
</evidence>
<keyword evidence="6 7" id="KW-0472">Membrane</keyword>
<dbReference type="OrthoDB" id="5398343at2"/>
<dbReference type="InterPro" id="IPR032808">
    <property type="entry name" value="DoxX"/>
</dbReference>
<evidence type="ECO:0000256" key="1">
    <source>
        <dbReference type="ARBA" id="ARBA00004651"/>
    </source>
</evidence>
<feature type="transmembrane region" description="Helical" evidence="7">
    <location>
        <begin position="165"/>
        <end position="184"/>
    </location>
</feature>
<evidence type="ECO:0000313" key="9">
    <source>
        <dbReference type="Proteomes" id="UP000261948"/>
    </source>
</evidence>
<sequence>MKNALDFNTSKEKLWISSFAGFYNEFAQPIGWLLLRLLLGGWLLIEGWPKLMNPMGQVAFVEMIGFHPGWFFSPLLAVMQVVGGICLVLGLLTRPMALANAVMLMVTVWFHFHFPYDATHLLTSAGIEAVKSHAEYITPNGAKRLFDGGAATLELLQHKAIQLSSIWAAGCLFFAAFGGGLLSVDRLLRKEF</sequence>
<evidence type="ECO:0000313" key="8">
    <source>
        <dbReference type="EMBL" id="RGE46213.1"/>
    </source>
</evidence>
<keyword evidence="4 7" id="KW-0812">Transmembrane</keyword>
<feature type="transmembrane region" description="Helical" evidence="7">
    <location>
        <begin position="97"/>
        <end position="114"/>
    </location>
</feature>
<dbReference type="InterPro" id="IPR051907">
    <property type="entry name" value="DoxX-like_oxidoreductase"/>
</dbReference>
<proteinExistence type="inferred from homology"/>
<dbReference type="PANTHER" id="PTHR33452:SF1">
    <property type="entry name" value="INNER MEMBRANE PROTEIN YPHA-RELATED"/>
    <property type="match status" value="1"/>
</dbReference>
<comment type="similarity">
    <text evidence="2">Belongs to the DoxX family.</text>
</comment>
<gene>
    <name evidence="8" type="ORF">DZC30_05490</name>
</gene>
<evidence type="ECO:0000256" key="5">
    <source>
        <dbReference type="ARBA" id="ARBA00022989"/>
    </source>
</evidence>
<reference evidence="8 9" key="1">
    <citation type="submission" date="2018-08" db="EMBL/GenBank/DDBJ databases">
        <title>Comamonas testosteroni strain SWCO2.</title>
        <authorList>
            <person name="Jiang N."/>
            <person name="Zhang X.Z."/>
        </authorList>
    </citation>
    <scope>NUCLEOTIDE SEQUENCE [LARGE SCALE GENOMIC DNA]</scope>
    <source>
        <strain evidence="8 9">SWCO2</strain>
    </source>
</reference>
<evidence type="ECO:0000256" key="4">
    <source>
        <dbReference type="ARBA" id="ARBA00022692"/>
    </source>
</evidence>
<comment type="caution">
    <text evidence="8">The sequence shown here is derived from an EMBL/GenBank/DDBJ whole genome shotgun (WGS) entry which is preliminary data.</text>
</comment>
<comment type="subcellular location">
    <subcellularLocation>
        <location evidence="1">Cell membrane</location>
        <topology evidence="1">Multi-pass membrane protein</topology>
    </subcellularLocation>
</comment>
<keyword evidence="9" id="KW-1185">Reference proteome</keyword>
<protein>
    <submittedName>
        <fullName evidence="8">DoxX family protein</fullName>
    </submittedName>
</protein>
<dbReference type="EMBL" id="QURR01000004">
    <property type="protein sequence ID" value="RGE46213.1"/>
    <property type="molecule type" value="Genomic_DNA"/>
</dbReference>
<evidence type="ECO:0000256" key="7">
    <source>
        <dbReference type="SAM" id="Phobius"/>
    </source>
</evidence>
<accession>A0A373FPY9</accession>
<dbReference type="Pfam" id="PF07681">
    <property type="entry name" value="DoxX"/>
    <property type="match status" value="1"/>
</dbReference>
<dbReference type="PANTHER" id="PTHR33452">
    <property type="entry name" value="OXIDOREDUCTASE CATD-RELATED"/>
    <property type="match status" value="1"/>
</dbReference>
<feature type="transmembrane region" description="Helical" evidence="7">
    <location>
        <begin position="70"/>
        <end position="92"/>
    </location>
</feature>
<organism evidence="8 9">
    <name type="scientific">Comamonas testosteroni</name>
    <name type="common">Pseudomonas testosteroni</name>
    <dbReference type="NCBI Taxonomy" id="285"/>
    <lineage>
        <taxon>Bacteria</taxon>
        <taxon>Pseudomonadati</taxon>
        <taxon>Pseudomonadota</taxon>
        <taxon>Betaproteobacteria</taxon>
        <taxon>Burkholderiales</taxon>
        <taxon>Comamonadaceae</taxon>
        <taxon>Comamonas</taxon>
    </lineage>
</organism>
<name>A0A373FPY9_COMTE</name>
<keyword evidence="5 7" id="KW-1133">Transmembrane helix</keyword>
<evidence type="ECO:0000256" key="2">
    <source>
        <dbReference type="ARBA" id="ARBA00006679"/>
    </source>
</evidence>
<dbReference type="GO" id="GO:0005886">
    <property type="term" value="C:plasma membrane"/>
    <property type="evidence" value="ECO:0007669"/>
    <property type="project" value="UniProtKB-SubCell"/>
</dbReference>
<feature type="transmembrane region" description="Helical" evidence="7">
    <location>
        <begin position="21"/>
        <end position="45"/>
    </location>
</feature>
<keyword evidence="3" id="KW-1003">Cell membrane</keyword>
<evidence type="ECO:0000256" key="3">
    <source>
        <dbReference type="ARBA" id="ARBA00022475"/>
    </source>
</evidence>